<reference evidence="1 3" key="1">
    <citation type="journal article" date="2019" name="Sci. Rep.">
        <title>Orb-weaving spider Araneus ventricosus genome elucidates the spidroin gene catalogue.</title>
        <authorList>
            <person name="Kono N."/>
            <person name="Nakamura H."/>
            <person name="Ohtoshi R."/>
            <person name="Moran D.A.P."/>
            <person name="Shinohara A."/>
            <person name="Yoshida Y."/>
            <person name="Fujiwara M."/>
            <person name="Mori M."/>
            <person name="Tomita M."/>
            <person name="Arakawa K."/>
        </authorList>
    </citation>
    <scope>NUCLEOTIDE SEQUENCE [LARGE SCALE GENOMIC DNA]</scope>
</reference>
<sequence length="82" mass="9563">MESWDWDLFGSAYWPSFHGGALIGACDADEILDPYITEVPNLWYAYRTRSMRTPVVTRRTIWEHAKSKLLMAETRKHMGLKS</sequence>
<evidence type="ECO:0000313" key="1">
    <source>
        <dbReference type="EMBL" id="GBN21122.1"/>
    </source>
</evidence>
<evidence type="ECO:0000313" key="3">
    <source>
        <dbReference type="Proteomes" id="UP000499080"/>
    </source>
</evidence>
<protein>
    <submittedName>
        <fullName evidence="1">Uncharacterized protein</fullName>
    </submittedName>
</protein>
<proteinExistence type="predicted"/>
<keyword evidence="3" id="KW-1185">Reference proteome</keyword>
<dbReference type="AlphaFoldDB" id="A0A4Y2M2Y2"/>
<name>A0A4Y2M2Y2_ARAVE</name>
<dbReference type="EMBL" id="BGPR01006694">
    <property type="protein sequence ID" value="GBN21122.1"/>
    <property type="molecule type" value="Genomic_DNA"/>
</dbReference>
<accession>A0A4Y2M2Y2</accession>
<dbReference type="Proteomes" id="UP000499080">
    <property type="component" value="Unassembled WGS sequence"/>
</dbReference>
<evidence type="ECO:0000313" key="2">
    <source>
        <dbReference type="EMBL" id="GBN33943.1"/>
    </source>
</evidence>
<organism evidence="1 3">
    <name type="scientific">Araneus ventricosus</name>
    <name type="common">Orbweaver spider</name>
    <name type="synonym">Epeira ventricosa</name>
    <dbReference type="NCBI Taxonomy" id="182803"/>
    <lineage>
        <taxon>Eukaryota</taxon>
        <taxon>Metazoa</taxon>
        <taxon>Ecdysozoa</taxon>
        <taxon>Arthropoda</taxon>
        <taxon>Chelicerata</taxon>
        <taxon>Arachnida</taxon>
        <taxon>Araneae</taxon>
        <taxon>Araneomorphae</taxon>
        <taxon>Entelegynae</taxon>
        <taxon>Araneoidea</taxon>
        <taxon>Araneidae</taxon>
        <taxon>Araneus</taxon>
    </lineage>
</organism>
<comment type="caution">
    <text evidence="1">The sequence shown here is derived from an EMBL/GenBank/DDBJ whole genome shotgun (WGS) entry which is preliminary data.</text>
</comment>
<gene>
    <name evidence="1" type="ORF">AVEN_3282_1</name>
    <name evidence="2" type="ORF">AVEN_85387_1</name>
</gene>
<dbReference type="EMBL" id="BGPR01008455">
    <property type="protein sequence ID" value="GBN33943.1"/>
    <property type="molecule type" value="Genomic_DNA"/>
</dbReference>